<name>U6RDG4_9BACT</name>
<dbReference type="OrthoDB" id="9802241at2"/>
<dbReference type="InterPro" id="IPR022644">
    <property type="entry name" value="De-COase2_N"/>
</dbReference>
<comment type="cofactor">
    <cofactor evidence="1 3">
        <name>pyridoxal 5'-phosphate</name>
        <dbReference type="ChEBI" id="CHEBI:597326"/>
    </cofactor>
</comment>
<keyword evidence="2 3" id="KW-0663">Pyridoxal phosphate</keyword>
<dbReference type="eggNOG" id="COG0019">
    <property type="taxonomic scope" value="Bacteria"/>
</dbReference>
<dbReference type="Pfam" id="PF02784">
    <property type="entry name" value="Orn_Arg_deC_N"/>
    <property type="match status" value="1"/>
</dbReference>
<evidence type="ECO:0000313" key="5">
    <source>
        <dbReference type="EMBL" id="EOA54674.1"/>
    </source>
</evidence>
<evidence type="ECO:0000313" key="6">
    <source>
        <dbReference type="Proteomes" id="UP000017831"/>
    </source>
</evidence>
<dbReference type="HOGENOM" id="CLU_026444_0_1_10"/>
<evidence type="ECO:0000259" key="4">
    <source>
        <dbReference type="Pfam" id="PF02784"/>
    </source>
</evidence>
<accession>U6RDG4</accession>
<dbReference type="Proteomes" id="UP000017831">
    <property type="component" value="Unassembled WGS sequence"/>
</dbReference>
<dbReference type="SUPFAM" id="SSF51419">
    <property type="entry name" value="PLP-binding barrel"/>
    <property type="match status" value="1"/>
</dbReference>
<dbReference type="PANTHER" id="PTHR43727">
    <property type="entry name" value="DIAMINOPIMELATE DECARBOXYLASE"/>
    <property type="match status" value="1"/>
</dbReference>
<feature type="modified residue" description="N6-(pyridoxal phosphate)lysine" evidence="3">
    <location>
        <position position="47"/>
    </location>
</feature>
<reference evidence="5 6" key="1">
    <citation type="submission" date="2013-04" db="EMBL/GenBank/DDBJ databases">
        <title>The Genome Sequence of Bacteroides massiliensis DSM 17679.</title>
        <authorList>
            <consortium name="The Broad Institute Genomics Platform"/>
            <person name="Earl A."/>
            <person name="Ward D."/>
            <person name="Feldgarden M."/>
            <person name="Gevers D."/>
            <person name="Martens E."/>
            <person name="Fenner L."/>
            <person name="Roux V."/>
            <person name="Mallet M.N."/>
            <person name="Raoult D."/>
            <person name="Walker B."/>
            <person name="Young S."/>
            <person name="Zeng Q."/>
            <person name="Gargeya S."/>
            <person name="Fitzgerald M."/>
            <person name="Haas B."/>
            <person name="Abouelleil A."/>
            <person name="Allen A.W."/>
            <person name="Alvarado L."/>
            <person name="Arachchi H.M."/>
            <person name="Berlin A.M."/>
            <person name="Chapman S.B."/>
            <person name="Gainer-Dewar J."/>
            <person name="Goldberg J."/>
            <person name="Griggs A."/>
            <person name="Gujja S."/>
            <person name="Hansen M."/>
            <person name="Howarth C."/>
            <person name="Imamovic A."/>
            <person name="Ireland A."/>
            <person name="Larimer J."/>
            <person name="McCowan C."/>
            <person name="Murphy C."/>
            <person name="Pearson M."/>
            <person name="Poon T.W."/>
            <person name="Priest M."/>
            <person name="Roberts A."/>
            <person name="Saif S."/>
            <person name="Shea T."/>
            <person name="Sisk P."/>
            <person name="Sykes S."/>
            <person name="Wortman J."/>
            <person name="Nusbaum C."/>
            <person name="Birren B."/>
        </authorList>
    </citation>
    <scope>NUCLEOTIDE SEQUENCE [LARGE SCALE GENOMIC DNA]</scope>
    <source>
        <strain evidence="6">B84634 / Timone 84634 / DSM 17679 / JCM 13223</strain>
    </source>
</reference>
<evidence type="ECO:0000256" key="1">
    <source>
        <dbReference type="ARBA" id="ARBA00001933"/>
    </source>
</evidence>
<dbReference type="InterPro" id="IPR000183">
    <property type="entry name" value="Orn/DAP/Arg_de-COase"/>
</dbReference>
<dbReference type="STRING" id="1121098.HMPREF1534_02067"/>
<dbReference type="Gene3D" id="3.20.20.10">
    <property type="entry name" value="Alanine racemase"/>
    <property type="match status" value="1"/>
</dbReference>
<dbReference type="SUPFAM" id="SSF50621">
    <property type="entry name" value="Alanine racemase C-terminal domain-like"/>
    <property type="match status" value="1"/>
</dbReference>
<proteinExistence type="predicted"/>
<dbReference type="GO" id="GO:0009089">
    <property type="term" value="P:lysine biosynthetic process via diaminopimelate"/>
    <property type="evidence" value="ECO:0007669"/>
    <property type="project" value="TreeGrafter"/>
</dbReference>
<dbReference type="AlphaFoldDB" id="U6RDG4"/>
<keyword evidence="6" id="KW-1185">Reference proteome</keyword>
<dbReference type="RefSeq" id="WP_005940546.1">
    <property type="nucleotide sequence ID" value="NZ_KB890342.1"/>
</dbReference>
<evidence type="ECO:0000256" key="2">
    <source>
        <dbReference type="ARBA" id="ARBA00022898"/>
    </source>
</evidence>
<protein>
    <recommendedName>
        <fullName evidence="4">Orn/DAP/Arg decarboxylase 2 N-terminal domain-containing protein</fullName>
    </recommendedName>
</protein>
<feature type="domain" description="Orn/DAP/Arg decarboxylase 2 N-terminal" evidence="4">
    <location>
        <begin position="34"/>
        <end position="264"/>
    </location>
</feature>
<dbReference type="GO" id="GO:0008836">
    <property type="term" value="F:diaminopimelate decarboxylase activity"/>
    <property type="evidence" value="ECO:0007669"/>
    <property type="project" value="TreeGrafter"/>
</dbReference>
<comment type="caution">
    <text evidence="5">The sequence shown here is derived from an EMBL/GenBank/DDBJ whole genome shotgun (WGS) entry which is preliminary data.</text>
</comment>
<evidence type="ECO:0000256" key="3">
    <source>
        <dbReference type="PIRSR" id="PIRSR600183-50"/>
    </source>
</evidence>
<dbReference type="PANTHER" id="PTHR43727:SF3">
    <property type="entry name" value="GROUP IV DECARBOXYLASE"/>
    <property type="match status" value="1"/>
</dbReference>
<dbReference type="InterPro" id="IPR009006">
    <property type="entry name" value="Ala_racemase/Decarboxylase_C"/>
</dbReference>
<gene>
    <name evidence="5" type="ORF">HMPREF1534_02067</name>
</gene>
<dbReference type="Gene3D" id="2.40.37.10">
    <property type="entry name" value="Lyase, Ornithine Decarboxylase, Chain A, domain 1"/>
    <property type="match status" value="1"/>
</dbReference>
<dbReference type="InterPro" id="IPR029066">
    <property type="entry name" value="PLP-binding_barrel"/>
</dbReference>
<feature type="active site" description="Proton donor" evidence="3">
    <location>
        <position position="327"/>
    </location>
</feature>
<dbReference type="EMBL" id="AQHY01000025">
    <property type="protein sequence ID" value="EOA54674.1"/>
    <property type="molecule type" value="Genomic_DNA"/>
</dbReference>
<dbReference type="PRINTS" id="PR01179">
    <property type="entry name" value="ODADCRBXLASE"/>
</dbReference>
<dbReference type="GeneID" id="60061981"/>
<sequence>MSEGLNLLRIQSPCFVLNEQEFKQGVHEFDAALSHHFLHHIISYSVKTNSLPYAVAKAKDFGCFAEVVSDDELELALACGYGMKEIIFNGPMKSKSRFLEAVMNGAVVNVETHREIAWLKELPADGHYKVGIRLSVNISDISPEDAEGENDFSRFGFNDVTEEFSNALEAIRSIPQVRLAGLHIHRTSHSRSVRFYQNIVAYAASVIKKYQLELDYLDVGGGYYGIFHNAPTFDEYAEAIYESLQKQGLEKLTIIVEPGNALTAAAFSYYSRVIDTKHLPDCILLTTDGSRNDVDPFFRKERYMTEIHREKEEAEVVPLQIVAGATCLEYDQLFRLENQPELCVGDMIEYKNVGAYTLTLTPMFINYFPRVYSLSSDGMKLIRDKWTAKEYMQKSNI</sequence>
<organism evidence="5 6">
    <name type="scientific">Phocaeicola massiliensis B84634 = Timone 84634 = DSM 17679 = JCM 13223</name>
    <dbReference type="NCBI Taxonomy" id="1121098"/>
    <lineage>
        <taxon>Bacteria</taxon>
        <taxon>Pseudomonadati</taxon>
        <taxon>Bacteroidota</taxon>
        <taxon>Bacteroidia</taxon>
        <taxon>Bacteroidales</taxon>
        <taxon>Bacteroidaceae</taxon>
        <taxon>Phocaeicola</taxon>
    </lineage>
</organism>
<dbReference type="PATRIC" id="fig|1121098.3.peg.2100"/>